<name>A0A511XHX7_9PROT</name>
<reference evidence="1 2" key="1">
    <citation type="submission" date="2019-07" db="EMBL/GenBank/DDBJ databases">
        <title>Whole genome shotgun sequence of Acetobacter oeni NBRC 105207.</title>
        <authorList>
            <person name="Hosoyama A."/>
            <person name="Uohara A."/>
            <person name="Ohji S."/>
            <person name="Ichikawa N."/>
        </authorList>
    </citation>
    <scope>NUCLEOTIDE SEQUENCE [LARGE SCALE GENOMIC DNA]</scope>
    <source>
        <strain evidence="1 2">NBRC 105207</strain>
    </source>
</reference>
<dbReference type="OrthoDB" id="7280165at2"/>
<keyword evidence="2" id="KW-1185">Reference proteome</keyword>
<protein>
    <recommendedName>
        <fullName evidence="3">DUF3293 domain-containing protein</fullName>
    </recommendedName>
</protein>
<evidence type="ECO:0000313" key="2">
    <source>
        <dbReference type="Proteomes" id="UP000321746"/>
    </source>
</evidence>
<evidence type="ECO:0000313" key="1">
    <source>
        <dbReference type="EMBL" id="GEN62560.1"/>
    </source>
</evidence>
<dbReference type="EMBL" id="BJYG01000006">
    <property type="protein sequence ID" value="GEN62560.1"/>
    <property type="molecule type" value="Genomic_DNA"/>
</dbReference>
<accession>A0A511XHX7</accession>
<organism evidence="1 2">
    <name type="scientific">Acetobacter oeni</name>
    <dbReference type="NCBI Taxonomy" id="304077"/>
    <lineage>
        <taxon>Bacteria</taxon>
        <taxon>Pseudomonadati</taxon>
        <taxon>Pseudomonadota</taxon>
        <taxon>Alphaproteobacteria</taxon>
        <taxon>Acetobacterales</taxon>
        <taxon>Acetobacteraceae</taxon>
        <taxon>Acetobacter</taxon>
    </lineage>
</organism>
<dbReference type="Proteomes" id="UP000321746">
    <property type="component" value="Unassembled WGS sequence"/>
</dbReference>
<comment type="caution">
    <text evidence="1">The sequence shown here is derived from an EMBL/GenBank/DDBJ whole genome shotgun (WGS) entry which is preliminary data.</text>
</comment>
<dbReference type="RefSeq" id="WP_146886259.1">
    <property type="nucleotide sequence ID" value="NZ_BJYG01000006.1"/>
</dbReference>
<gene>
    <name evidence="1" type="ORF">AOE01nite_07840</name>
</gene>
<dbReference type="InterPro" id="IPR021710">
    <property type="entry name" value="DUF3293"/>
</dbReference>
<sequence>MGRVRVLSPALFRAYCLTAYRAGALDVRVGRRARNVTERGDIVFLSACNPGGRRYPDRWNGRMMERLSEQLRRYDYIAGEGRLGRWAESLVAARMPLAKSLCLARLFRQNGVVLVRRDQIARLILLR</sequence>
<proteinExistence type="predicted"/>
<dbReference type="Pfam" id="PF11697">
    <property type="entry name" value="DUF3293"/>
    <property type="match status" value="1"/>
</dbReference>
<dbReference type="AlphaFoldDB" id="A0A511XHX7"/>
<evidence type="ECO:0008006" key="3">
    <source>
        <dbReference type="Google" id="ProtNLM"/>
    </source>
</evidence>